<sequence length="167" mass="17613">MARLRITARDLQHARHLGAARSASTAHRTACADRLLDTLAAAESKRLADRVVVPGHLGSVLYRNVLISGICETGVDAMRASVGCGQFVGVGMTAEAVLGLVQGHVMGFAQDVCSSQPRYPAADDGRTAQALRAGDLPARGRLGRSFHGVLSFPGRVNGAFRGLVRRL</sequence>
<evidence type="ECO:0000313" key="1">
    <source>
        <dbReference type="EMBL" id="OOQ48249.1"/>
    </source>
</evidence>
<name>A0ABX3LCJ0_STRAT</name>
<gene>
    <name evidence="1" type="ORF">AFM16_37495</name>
</gene>
<accession>A0ABX3LCJ0</accession>
<comment type="caution">
    <text evidence="1">The sequence shown here is derived from an EMBL/GenBank/DDBJ whole genome shotgun (WGS) entry which is preliminary data.</text>
</comment>
<protein>
    <submittedName>
        <fullName evidence="1">Uncharacterized protein</fullName>
    </submittedName>
</protein>
<evidence type="ECO:0000313" key="2">
    <source>
        <dbReference type="Proteomes" id="UP000190306"/>
    </source>
</evidence>
<proteinExistence type="predicted"/>
<dbReference type="EMBL" id="LHQL01000014">
    <property type="protein sequence ID" value="OOQ48249.1"/>
    <property type="molecule type" value="Genomic_DNA"/>
</dbReference>
<keyword evidence="2" id="KW-1185">Reference proteome</keyword>
<reference evidence="1 2" key="1">
    <citation type="submission" date="2015-07" db="EMBL/GenBank/DDBJ databases">
        <title>Draft Genome Sequence of Streptomyces antibioticus, IMRU 3720 reveals insights in the evolution of actinomycin biosynthetic gene clusters in Streptomyces.</title>
        <authorList>
            <person name="Crnovcic I."/>
            <person name="Ruckert C."/>
            <person name="Kalinowksi J."/>
            <person name="Keller U."/>
        </authorList>
    </citation>
    <scope>NUCLEOTIDE SEQUENCE [LARGE SCALE GENOMIC DNA]</scope>
    <source>
        <strain evidence="1 2">DSM 41481</strain>
    </source>
</reference>
<dbReference type="Proteomes" id="UP000190306">
    <property type="component" value="Chromosome"/>
</dbReference>
<organism evidence="1 2">
    <name type="scientific">Streptomyces antibioticus</name>
    <dbReference type="NCBI Taxonomy" id="1890"/>
    <lineage>
        <taxon>Bacteria</taxon>
        <taxon>Bacillati</taxon>
        <taxon>Actinomycetota</taxon>
        <taxon>Actinomycetes</taxon>
        <taxon>Kitasatosporales</taxon>
        <taxon>Streptomycetaceae</taxon>
        <taxon>Streptomyces</taxon>
    </lineage>
</organism>